<evidence type="ECO:0000256" key="1">
    <source>
        <dbReference type="SAM" id="MobiDB-lite"/>
    </source>
</evidence>
<name>A0ABV5TP29_9ACTN</name>
<reference evidence="2 3" key="1">
    <citation type="submission" date="2024-09" db="EMBL/GenBank/DDBJ databases">
        <authorList>
            <person name="Sun Q."/>
            <person name="Mori K."/>
        </authorList>
    </citation>
    <scope>NUCLEOTIDE SEQUENCE [LARGE SCALE GENOMIC DNA]</scope>
    <source>
        <strain evidence="2 3">JCM 3028</strain>
    </source>
</reference>
<dbReference type="RefSeq" id="WP_386161846.1">
    <property type="nucleotide sequence ID" value="NZ_JBHMBS010000026.1"/>
</dbReference>
<accession>A0ABV5TP29</accession>
<dbReference type="EMBL" id="JBHMBS010000026">
    <property type="protein sequence ID" value="MFB9680792.1"/>
    <property type="molecule type" value="Genomic_DNA"/>
</dbReference>
<comment type="caution">
    <text evidence="2">The sequence shown here is derived from an EMBL/GenBank/DDBJ whole genome shotgun (WGS) entry which is preliminary data.</text>
</comment>
<gene>
    <name evidence="2" type="ORF">ACFFRH_35415</name>
</gene>
<proteinExistence type="predicted"/>
<protein>
    <submittedName>
        <fullName evidence="2">Uncharacterized protein</fullName>
    </submittedName>
</protein>
<feature type="compositionally biased region" description="Basic and acidic residues" evidence="1">
    <location>
        <begin position="25"/>
        <end position="47"/>
    </location>
</feature>
<feature type="compositionally biased region" description="Basic residues" evidence="1">
    <location>
        <begin position="65"/>
        <end position="76"/>
    </location>
</feature>
<evidence type="ECO:0000313" key="2">
    <source>
        <dbReference type="EMBL" id="MFB9680792.1"/>
    </source>
</evidence>
<organism evidence="2 3">
    <name type="scientific">Streptosporangium vulgare</name>
    <dbReference type="NCBI Taxonomy" id="46190"/>
    <lineage>
        <taxon>Bacteria</taxon>
        <taxon>Bacillati</taxon>
        <taxon>Actinomycetota</taxon>
        <taxon>Actinomycetes</taxon>
        <taxon>Streptosporangiales</taxon>
        <taxon>Streptosporangiaceae</taxon>
        <taxon>Streptosporangium</taxon>
    </lineage>
</organism>
<dbReference type="Proteomes" id="UP001589610">
    <property type="component" value="Unassembled WGS sequence"/>
</dbReference>
<feature type="region of interest" description="Disordered" evidence="1">
    <location>
        <begin position="22"/>
        <end position="86"/>
    </location>
</feature>
<evidence type="ECO:0000313" key="3">
    <source>
        <dbReference type="Proteomes" id="UP001589610"/>
    </source>
</evidence>
<sequence length="123" mass="13520">MTRMIPTVPPETARRLLRQSLITLADRREASPVRHTGAGEKREKPDTGGRPSGVFRHDREQASKRAGRRAGTRRSRGQPVGRGNNPLCAAAEPVIMVAMFRNARLVTPAAAGAFERVRDGLER</sequence>
<keyword evidence="3" id="KW-1185">Reference proteome</keyword>